<organism evidence="2 3">
    <name type="scientific">Ladona fulva</name>
    <name type="common">Scarce chaser dragonfly</name>
    <name type="synonym">Libellula fulva</name>
    <dbReference type="NCBI Taxonomy" id="123851"/>
    <lineage>
        <taxon>Eukaryota</taxon>
        <taxon>Metazoa</taxon>
        <taxon>Ecdysozoa</taxon>
        <taxon>Arthropoda</taxon>
        <taxon>Hexapoda</taxon>
        <taxon>Insecta</taxon>
        <taxon>Pterygota</taxon>
        <taxon>Palaeoptera</taxon>
        <taxon>Odonata</taxon>
        <taxon>Epiprocta</taxon>
        <taxon>Anisoptera</taxon>
        <taxon>Libelluloidea</taxon>
        <taxon>Libellulidae</taxon>
        <taxon>Ladona</taxon>
    </lineage>
</organism>
<dbReference type="EMBL" id="KZ308192">
    <property type="protein sequence ID" value="KAG8224344.1"/>
    <property type="molecule type" value="Genomic_DNA"/>
</dbReference>
<proteinExistence type="predicted"/>
<dbReference type="OrthoDB" id="7764657at2759"/>
<keyword evidence="1" id="KW-0812">Transmembrane</keyword>
<dbReference type="Proteomes" id="UP000792457">
    <property type="component" value="Unassembled WGS sequence"/>
</dbReference>
<reference evidence="2" key="1">
    <citation type="submission" date="2013-04" db="EMBL/GenBank/DDBJ databases">
        <authorList>
            <person name="Qu J."/>
            <person name="Murali S.C."/>
            <person name="Bandaranaike D."/>
            <person name="Bellair M."/>
            <person name="Blankenburg K."/>
            <person name="Chao H."/>
            <person name="Dinh H."/>
            <person name="Doddapaneni H."/>
            <person name="Downs B."/>
            <person name="Dugan-Rocha S."/>
            <person name="Elkadiri S."/>
            <person name="Gnanaolivu R.D."/>
            <person name="Hernandez B."/>
            <person name="Javaid M."/>
            <person name="Jayaseelan J.C."/>
            <person name="Lee S."/>
            <person name="Li M."/>
            <person name="Ming W."/>
            <person name="Munidasa M."/>
            <person name="Muniz J."/>
            <person name="Nguyen L."/>
            <person name="Ongeri F."/>
            <person name="Osuji N."/>
            <person name="Pu L.-L."/>
            <person name="Puazo M."/>
            <person name="Qu C."/>
            <person name="Quiroz J."/>
            <person name="Raj R."/>
            <person name="Weissenberger G."/>
            <person name="Xin Y."/>
            <person name="Zou X."/>
            <person name="Han Y."/>
            <person name="Richards S."/>
            <person name="Worley K."/>
            <person name="Muzny D."/>
            <person name="Gibbs R."/>
        </authorList>
    </citation>
    <scope>NUCLEOTIDE SEQUENCE</scope>
    <source>
        <strain evidence="2">Sampled in the wild</strain>
    </source>
</reference>
<protein>
    <recommendedName>
        <fullName evidence="4">Reverse transcriptase domain-containing protein</fullName>
    </recommendedName>
</protein>
<keyword evidence="3" id="KW-1185">Reference proteome</keyword>
<comment type="caution">
    <text evidence="2">The sequence shown here is derived from an EMBL/GenBank/DDBJ whole genome shotgun (WGS) entry which is preliminary data.</text>
</comment>
<evidence type="ECO:0008006" key="4">
    <source>
        <dbReference type="Google" id="ProtNLM"/>
    </source>
</evidence>
<dbReference type="AlphaFoldDB" id="A0A8K0NYD0"/>
<keyword evidence="1" id="KW-1133">Transmembrane helix</keyword>
<gene>
    <name evidence="2" type="ORF">J437_LFUL004300</name>
</gene>
<keyword evidence="1" id="KW-0472">Membrane</keyword>
<evidence type="ECO:0000313" key="2">
    <source>
        <dbReference type="EMBL" id="KAG8224344.1"/>
    </source>
</evidence>
<evidence type="ECO:0000256" key="1">
    <source>
        <dbReference type="SAM" id="Phobius"/>
    </source>
</evidence>
<feature type="non-terminal residue" evidence="2">
    <location>
        <position position="192"/>
    </location>
</feature>
<feature type="transmembrane region" description="Helical" evidence="1">
    <location>
        <begin position="107"/>
        <end position="128"/>
    </location>
</feature>
<sequence length="192" mass="21632">MSGRITVATYHKERRGIRIPQRSIFVPLLFIIFTNDLPNNLTNSIPTTPSLNADDKNCLVTASNIPVLIDLTNRSVTQISEWCCQNNLKLNVEKTIHPLFCKNRLPYFLFTVFSLCIMQVSTSFYLMVKFSGATQKFQPTSSINFPECQSQLTVKNRESEKHDVIMTGALCPVRENFSGGLGIHSAGDLFPR</sequence>
<reference evidence="2" key="2">
    <citation type="submission" date="2017-10" db="EMBL/GenBank/DDBJ databases">
        <title>Ladona fulva Genome sequencing and assembly.</title>
        <authorList>
            <person name="Murali S."/>
            <person name="Richards S."/>
            <person name="Bandaranaike D."/>
            <person name="Bellair M."/>
            <person name="Blankenburg K."/>
            <person name="Chao H."/>
            <person name="Dinh H."/>
            <person name="Doddapaneni H."/>
            <person name="Dugan-Rocha S."/>
            <person name="Elkadiri S."/>
            <person name="Gnanaolivu R."/>
            <person name="Hernandez B."/>
            <person name="Skinner E."/>
            <person name="Javaid M."/>
            <person name="Lee S."/>
            <person name="Li M."/>
            <person name="Ming W."/>
            <person name="Munidasa M."/>
            <person name="Muniz J."/>
            <person name="Nguyen L."/>
            <person name="Hughes D."/>
            <person name="Osuji N."/>
            <person name="Pu L.-L."/>
            <person name="Puazo M."/>
            <person name="Qu C."/>
            <person name="Quiroz J."/>
            <person name="Raj R."/>
            <person name="Weissenberger G."/>
            <person name="Xin Y."/>
            <person name="Zou X."/>
            <person name="Han Y."/>
            <person name="Worley K."/>
            <person name="Muzny D."/>
            <person name="Gibbs R."/>
        </authorList>
    </citation>
    <scope>NUCLEOTIDE SEQUENCE</scope>
    <source>
        <strain evidence="2">Sampled in the wild</strain>
    </source>
</reference>
<name>A0A8K0NYD0_LADFU</name>
<accession>A0A8K0NYD0</accession>
<evidence type="ECO:0000313" key="3">
    <source>
        <dbReference type="Proteomes" id="UP000792457"/>
    </source>
</evidence>